<protein>
    <submittedName>
        <fullName evidence="1">Cob(I)alamin adenosyltransferase</fullName>
    </submittedName>
</protein>
<organism evidence="1 2">
    <name type="scientific">Candidatus Giovannonibacteria bacterium GW2011_GWF2_42_19</name>
    <dbReference type="NCBI Taxonomy" id="1618659"/>
    <lineage>
        <taxon>Bacteria</taxon>
        <taxon>Candidatus Giovannoniibacteriota</taxon>
    </lineage>
</organism>
<dbReference type="Gene3D" id="3.40.50.300">
    <property type="entry name" value="P-loop containing nucleotide triphosphate hydrolases"/>
    <property type="match status" value="1"/>
</dbReference>
<reference evidence="1 2" key="1">
    <citation type="journal article" date="2015" name="Nature">
        <title>rRNA introns, odd ribosomes, and small enigmatic genomes across a large radiation of phyla.</title>
        <authorList>
            <person name="Brown C.T."/>
            <person name="Hug L.A."/>
            <person name="Thomas B.C."/>
            <person name="Sharon I."/>
            <person name="Castelle C.J."/>
            <person name="Singh A."/>
            <person name="Wilkins M.J."/>
            <person name="Williams K.H."/>
            <person name="Banfield J.F."/>
        </authorList>
    </citation>
    <scope>NUCLEOTIDE SEQUENCE [LARGE SCALE GENOMIC DNA]</scope>
</reference>
<dbReference type="GO" id="GO:0005524">
    <property type="term" value="F:ATP binding"/>
    <property type="evidence" value="ECO:0007669"/>
    <property type="project" value="InterPro"/>
</dbReference>
<dbReference type="PATRIC" id="fig|1618659.3.peg.125"/>
<dbReference type="AlphaFoldDB" id="A0A0G0ZJ45"/>
<dbReference type="EMBL" id="LCDF01000003">
    <property type="protein sequence ID" value="KKS48777.1"/>
    <property type="molecule type" value="Genomic_DNA"/>
</dbReference>
<name>A0A0G0ZJ45_9BACT</name>
<dbReference type="PANTHER" id="PTHR46638">
    <property type="entry name" value="CORRINOID ADENOSYLTRANSFERASE"/>
    <property type="match status" value="1"/>
</dbReference>
<dbReference type="STRING" id="1618659.UV11_C0003G0004"/>
<dbReference type="PIRSF" id="PIRSF015617">
    <property type="entry name" value="Adensltrnsf_CobA"/>
    <property type="match status" value="1"/>
</dbReference>
<sequence length="172" mass="19246">MVIVLTGNGKGKTTSALGQAFRSVGDGKRVLMLQFIKGPWKSGEDNKQIWPRGFELRKGGLGFVGILDDNLPREDHEKAAQKTLDEAFQELNSGNWDILILDEVNNALSLNLIKVEKVFDLARKCQEKKVDLILTGRDAPQELIEIADVVSEVKEIKHIYNEGKKARKGIDY</sequence>
<dbReference type="PANTHER" id="PTHR46638:SF1">
    <property type="entry name" value="CORRINOID ADENOSYLTRANSFERASE"/>
    <property type="match status" value="1"/>
</dbReference>
<evidence type="ECO:0000313" key="1">
    <source>
        <dbReference type="EMBL" id="KKS48777.1"/>
    </source>
</evidence>
<dbReference type="GO" id="GO:0009236">
    <property type="term" value="P:cobalamin biosynthetic process"/>
    <property type="evidence" value="ECO:0007669"/>
    <property type="project" value="InterPro"/>
</dbReference>
<dbReference type="InterPro" id="IPR003724">
    <property type="entry name" value="CblAdoTrfase_CobA"/>
</dbReference>
<dbReference type="Pfam" id="PF02572">
    <property type="entry name" value="CobA_CobO_BtuR"/>
    <property type="match status" value="1"/>
</dbReference>
<dbReference type="GO" id="GO:0008817">
    <property type="term" value="F:corrinoid adenosyltransferase activity"/>
    <property type="evidence" value="ECO:0007669"/>
    <property type="project" value="InterPro"/>
</dbReference>
<dbReference type="InterPro" id="IPR027417">
    <property type="entry name" value="P-loop_NTPase"/>
</dbReference>
<comment type="caution">
    <text evidence="1">The sequence shown here is derived from an EMBL/GenBank/DDBJ whole genome shotgun (WGS) entry which is preliminary data.</text>
</comment>
<accession>A0A0G0ZJ45</accession>
<gene>
    <name evidence="1" type="ORF">UV11_C0003G0004</name>
</gene>
<evidence type="ECO:0000313" key="2">
    <source>
        <dbReference type="Proteomes" id="UP000034036"/>
    </source>
</evidence>
<keyword evidence="1" id="KW-0808">Transferase</keyword>
<proteinExistence type="predicted"/>
<dbReference type="SUPFAM" id="SSF52540">
    <property type="entry name" value="P-loop containing nucleoside triphosphate hydrolases"/>
    <property type="match status" value="1"/>
</dbReference>
<dbReference type="Proteomes" id="UP000034036">
    <property type="component" value="Unassembled WGS sequence"/>
</dbReference>